<name>A0A8S0Q6V4_OLEEU</name>
<feature type="region of interest" description="Disordered" evidence="1">
    <location>
        <begin position="51"/>
        <end position="70"/>
    </location>
</feature>
<dbReference type="Gramene" id="OE9A080261T1">
    <property type="protein sequence ID" value="OE9A080261C1"/>
    <property type="gene ID" value="OE9A080261"/>
</dbReference>
<evidence type="ECO:0000313" key="3">
    <source>
        <dbReference type="Proteomes" id="UP000594638"/>
    </source>
</evidence>
<gene>
    <name evidence="2" type="ORF">OLEA9_A080261</name>
</gene>
<evidence type="ECO:0000256" key="1">
    <source>
        <dbReference type="SAM" id="MobiDB-lite"/>
    </source>
</evidence>
<protein>
    <submittedName>
        <fullName evidence="2">Uncharacterized protein</fullName>
    </submittedName>
</protein>
<organism evidence="2 3">
    <name type="scientific">Olea europaea subsp. europaea</name>
    <dbReference type="NCBI Taxonomy" id="158383"/>
    <lineage>
        <taxon>Eukaryota</taxon>
        <taxon>Viridiplantae</taxon>
        <taxon>Streptophyta</taxon>
        <taxon>Embryophyta</taxon>
        <taxon>Tracheophyta</taxon>
        <taxon>Spermatophyta</taxon>
        <taxon>Magnoliopsida</taxon>
        <taxon>eudicotyledons</taxon>
        <taxon>Gunneridae</taxon>
        <taxon>Pentapetalae</taxon>
        <taxon>asterids</taxon>
        <taxon>lamiids</taxon>
        <taxon>Lamiales</taxon>
        <taxon>Oleaceae</taxon>
        <taxon>Oleeae</taxon>
        <taxon>Olea</taxon>
    </lineage>
</organism>
<evidence type="ECO:0000313" key="2">
    <source>
        <dbReference type="EMBL" id="CAA2961677.1"/>
    </source>
</evidence>
<dbReference type="EMBL" id="CACTIH010000588">
    <property type="protein sequence ID" value="CAA2961677.1"/>
    <property type="molecule type" value="Genomic_DNA"/>
</dbReference>
<sequence>MVAWEMLKRLASAAIDNVLNSKELDVNSILILIEVELEEAYWKELKPIVEEDESASHHSEGDEVEHVAEP</sequence>
<comment type="caution">
    <text evidence="2">The sequence shown here is derived from an EMBL/GenBank/DDBJ whole genome shotgun (WGS) entry which is preliminary data.</text>
</comment>
<keyword evidence="3" id="KW-1185">Reference proteome</keyword>
<proteinExistence type="predicted"/>
<reference evidence="2 3" key="1">
    <citation type="submission" date="2019-12" db="EMBL/GenBank/DDBJ databases">
        <authorList>
            <person name="Alioto T."/>
            <person name="Alioto T."/>
            <person name="Gomez Garrido J."/>
        </authorList>
    </citation>
    <scope>NUCLEOTIDE SEQUENCE [LARGE SCALE GENOMIC DNA]</scope>
</reference>
<dbReference type="AlphaFoldDB" id="A0A8S0Q6V4"/>
<dbReference type="Proteomes" id="UP000594638">
    <property type="component" value="Unassembled WGS sequence"/>
</dbReference>
<accession>A0A8S0Q6V4</accession>